<dbReference type="Proteomes" id="UP001261871">
    <property type="component" value="Unassembled WGS sequence"/>
</dbReference>
<comment type="caution">
    <text evidence="1">The sequence shown here is derived from an EMBL/GenBank/DDBJ whole genome shotgun (WGS) entry which is preliminary data.</text>
</comment>
<reference evidence="1 2" key="1">
    <citation type="submission" date="2023-07" db="EMBL/GenBank/DDBJ databases">
        <title>Sorghum-associated microbial communities from plants grown in Nebraska, USA.</title>
        <authorList>
            <person name="Schachtman D."/>
        </authorList>
    </citation>
    <scope>NUCLEOTIDE SEQUENCE [LARGE SCALE GENOMIC DNA]</scope>
    <source>
        <strain evidence="1 2">BE124</strain>
    </source>
</reference>
<gene>
    <name evidence="1" type="ORF">J2W95_001218</name>
</gene>
<dbReference type="RefSeq" id="WP_310004977.1">
    <property type="nucleotide sequence ID" value="NZ_JAVDTX010000002.1"/>
</dbReference>
<sequence>MKSLFKLIANFFNYLRNFRTIRKFGKINKKLYKTLEDREVDRIILKGNILKMVKEYIAINTSSEFIPPWIKSNAEIREEILLKYGEEMKHLDVKIYHNLKLSA</sequence>
<protein>
    <submittedName>
        <fullName evidence="1">DUF1009 family protein</fullName>
    </submittedName>
</protein>
<name>A0ABU1S0T7_9FLAO</name>
<evidence type="ECO:0000313" key="1">
    <source>
        <dbReference type="EMBL" id="MDR6844527.1"/>
    </source>
</evidence>
<organism evidence="1 2">
    <name type="scientific">Flavobacterium granuli</name>
    <dbReference type="NCBI Taxonomy" id="280093"/>
    <lineage>
        <taxon>Bacteria</taxon>
        <taxon>Pseudomonadati</taxon>
        <taxon>Bacteroidota</taxon>
        <taxon>Flavobacteriia</taxon>
        <taxon>Flavobacteriales</taxon>
        <taxon>Flavobacteriaceae</taxon>
        <taxon>Flavobacterium</taxon>
    </lineage>
</organism>
<dbReference type="EMBL" id="JAVDTX010000002">
    <property type="protein sequence ID" value="MDR6844527.1"/>
    <property type="molecule type" value="Genomic_DNA"/>
</dbReference>
<evidence type="ECO:0000313" key="2">
    <source>
        <dbReference type="Proteomes" id="UP001261871"/>
    </source>
</evidence>
<accession>A0ABU1S0T7</accession>
<proteinExistence type="predicted"/>
<keyword evidence="2" id="KW-1185">Reference proteome</keyword>